<dbReference type="EMBL" id="CP139957">
    <property type="protein sequence ID" value="WPX09141.1"/>
    <property type="molecule type" value="Genomic_DNA"/>
</dbReference>
<protein>
    <submittedName>
        <fullName evidence="3">Rpn family recombination-promoting nuclease/putative transposase</fullName>
    </submittedName>
</protein>
<sequence>MDDKNKEKLPAKEHDSTFKLLFENPKDVYLLVSKIINYSWANEIRESSIEIKKTNYITREFSQVEADVVAKARLKDRDVYFYILIENQSTVAKDMPERLLRYMISIWAEEIRNGVEKLPAIIPIVVYNGLDRRWEVPTDIIGAFDIFKNDIFKYKVVDIAQVDIKSYLKEEDVLTPIIFYLEQVRNDSNELIRRLQEIDQSLKKLSFNNIERFLLWSQNVIRPRLGEEQKKEYDKIVERVKQKGVELMGEFVSNVARLLDETKTKEFLAGVQQGIQKGIQQGIQQERIETAKRMIQLGISYEVISKATNLSIEEIEKIAREMLS</sequence>
<evidence type="ECO:0000259" key="2">
    <source>
        <dbReference type="Pfam" id="PF04754"/>
    </source>
</evidence>
<keyword evidence="4" id="KW-1185">Reference proteome</keyword>
<dbReference type="InterPro" id="IPR006842">
    <property type="entry name" value="Transposase_31"/>
</dbReference>
<gene>
    <name evidence="3" type="ORF">SOJ16_000317</name>
</gene>
<evidence type="ECO:0000313" key="3">
    <source>
        <dbReference type="EMBL" id="WPX09141.1"/>
    </source>
</evidence>
<organism evidence="3 4">
    <name type="scientific">Anaerocellum danielii</name>
    <dbReference type="NCBI Taxonomy" id="1387557"/>
    <lineage>
        <taxon>Bacteria</taxon>
        <taxon>Bacillati</taxon>
        <taxon>Bacillota</taxon>
        <taxon>Bacillota incertae sedis</taxon>
        <taxon>Caldicellulosiruptorales</taxon>
        <taxon>Caldicellulosiruptoraceae</taxon>
        <taxon>Anaerocellum</taxon>
    </lineage>
</organism>
<dbReference type="Pfam" id="PF04754">
    <property type="entry name" value="Transposase_31"/>
    <property type="match status" value="1"/>
</dbReference>
<dbReference type="RefSeq" id="WP_045173749.1">
    <property type="nucleotide sequence ID" value="NZ_CP139957.1"/>
</dbReference>
<dbReference type="InterPro" id="IPR051699">
    <property type="entry name" value="Rpn/YhgA-like_nuclease"/>
</dbReference>
<dbReference type="Proteomes" id="UP001322744">
    <property type="component" value="Chromosome"/>
</dbReference>
<dbReference type="InterPro" id="IPR010106">
    <property type="entry name" value="RpnA"/>
</dbReference>
<name>A0ABZ0U087_9FIRM</name>
<feature type="domain" description="Transposase (putative) YhgA-like" evidence="2">
    <location>
        <begin position="13"/>
        <end position="201"/>
    </location>
</feature>
<dbReference type="PANTHER" id="PTHR34611">
    <property type="match status" value="1"/>
</dbReference>
<accession>A0ABZ0U087</accession>
<proteinExistence type="inferred from homology"/>
<dbReference type="NCBIfam" id="TIGR01784">
    <property type="entry name" value="T_den_put_tspse"/>
    <property type="match status" value="1"/>
</dbReference>
<evidence type="ECO:0000313" key="4">
    <source>
        <dbReference type="Proteomes" id="UP001322744"/>
    </source>
</evidence>
<dbReference type="PANTHER" id="PTHR34611:SF2">
    <property type="entry name" value="INACTIVE RECOMBINATION-PROMOTING NUCLEASE-LIKE PROTEIN RPNE-RELATED"/>
    <property type="match status" value="1"/>
</dbReference>
<reference evidence="3 4" key="1">
    <citation type="submission" date="2023-12" db="EMBL/GenBank/DDBJ databases">
        <authorList>
            <person name="Manesh M.J.H."/>
            <person name="Bing R.G."/>
            <person name="Willard D.J."/>
            <person name="Kelly R.M."/>
        </authorList>
    </citation>
    <scope>NUCLEOTIDE SEQUENCE [LARGE SCALE GENOMIC DNA]</scope>
    <source>
        <strain evidence="3 4">DSM 8977</strain>
    </source>
</reference>
<evidence type="ECO:0000256" key="1">
    <source>
        <dbReference type="ARBA" id="ARBA00009787"/>
    </source>
</evidence>
<comment type="similarity">
    <text evidence="1">Belongs to the Rpn/YhgA-like nuclease family.</text>
</comment>